<dbReference type="Pfam" id="PF00646">
    <property type="entry name" value="F-box"/>
    <property type="match status" value="1"/>
</dbReference>
<evidence type="ECO:0000256" key="1">
    <source>
        <dbReference type="ARBA" id="ARBA00022441"/>
    </source>
</evidence>
<dbReference type="SUPFAM" id="SSF81383">
    <property type="entry name" value="F-box domain"/>
    <property type="match status" value="1"/>
</dbReference>
<proteinExistence type="predicted"/>
<sequence>MMQEQRHENQRMQRFLPPFASYLLISFSTLPSVVVTADRSFLWILVRIERKLKRDRRRDYIGIQKAVDSGWGRTRAVEEVGKRVVDHEEYWHGILIAAKGRNRGMGAFLSYARGRCPDVDERPPAESSKRARLTLGCLDERPQLIPGLPDEISLQILARVPRGCHGVMKAVCKSWHEVLVGNEIFELRKELRLTEEWLYVLVKDEQERLAWYVLDPVEAKWRKLPSMPEIARDDEARDLLSGRGWWTSIGSSSLRISGLFKGWFRRKDLLDRTPFCGCSAGAINGCLYVLGGFSRACAMKCVWRYDPRNNEWTEAASMGTARVYCKTGFLNNKLYAVGGVSRGRAGLTPLQSAEVYEPATDSWTAIPNMPFSRAQVLPTAFLADMLKPIATGMAAFKGKLCVPQSLYFGPFFVDVGGELYDPTSHLWGEMPQGMGEGWPARQAGTKLSVVVNGRLYALDPTSAMDGSKIKMYDSEQDIWRVVLKKVPILLDVTDSECPYLLAGFREKLHVITKDINDYVTVLRADFIEPGPNGAIVPDSEDEGWKTIAAKFFGTVELVTCQVLDI</sequence>
<dbReference type="SUPFAM" id="SSF117281">
    <property type="entry name" value="Kelch motif"/>
    <property type="match status" value="1"/>
</dbReference>
<feature type="domain" description="F-box" evidence="4">
    <location>
        <begin position="146"/>
        <end position="179"/>
    </location>
</feature>
<keyword evidence="3" id="KW-1133">Transmembrane helix</keyword>
<dbReference type="EMBL" id="JBHFFA010000001">
    <property type="protein sequence ID" value="KAL2651805.1"/>
    <property type="molecule type" value="Genomic_DNA"/>
</dbReference>
<dbReference type="InterPro" id="IPR006652">
    <property type="entry name" value="Kelch_1"/>
</dbReference>
<dbReference type="PANTHER" id="PTHR46344:SF27">
    <property type="entry name" value="KELCH REPEAT SUPERFAMILY PROTEIN"/>
    <property type="match status" value="1"/>
</dbReference>
<organism evidence="5 6">
    <name type="scientific">Riccia fluitans</name>
    <dbReference type="NCBI Taxonomy" id="41844"/>
    <lineage>
        <taxon>Eukaryota</taxon>
        <taxon>Viridiplantae</taxon>
        <taxon>Streptophyta</taxon>
        <taxon>Embryophyta</taxon>
        <taxon>Marchantiophyta</taxon>
        <taxon>Marchantiopsida</taxon>
        <taxon>Marchantiidae</taxon>
        <taxon>Marchantiales</taxon>
        <taxon>Ricciaceae</taxon>
        <taxon>Riccia</taxon>
    </lineage>
</organism>
<dbReference type="Gene3D" id="2.120.10.80">
    <property type="entry name" value="Kelch-type beta propeller"/>
    <property type="match status" value="1"/>
</dbReference>
<accession>A0ABD1ZKE4</accession>
<keyword evidence="6" id="KW-1185">Reference proteome</keyword>
<dbReference type="InterPro" id="IPR036047">
    <property type="entry name" value="F-box-like_dom_sf"/>
</dbReference>
<dbReference type="CDD" id="cd22152">
    <property type="entry name" value="F-box_AtAFR-like"/>
    <property type="match status" value="1"/>
</dbReference>
<comment type="caution">
    <text evidence="5">The sequence shown here is derived from an EMBL/GenBank/DDBJ whole genome shotgun (WGS) entry which is preliminary data.</text>
</comment>
<evidence type="ECO:0000256" key="3">
    <source>
        <dbReference type="SAM" id="Phobius"/>
    </source>
</evidence>
<dbReference type="Pfam" id="PF01344">
    <property type="entry name" value="Kelch_1"/>
    <property type="match status" value="2"/>
</dbReference>
<keyword evidence="3" id="KW-0812">Transmembrane</keyword>
<name>A0ABD1ZKE4_9MARC</name>
<evidence type="ECO:0000313" key="5">
    <source>
        <dbReference type="EMBL" id="KAL2651805.1"/>
    </source>
</evidence>
<dbReference type="AlphaFoldDB" id="A0ABD1ZKE4"/>
<protein>
    <recommendedName>
        <fullName evidence="4">F-box domain-containing protein</fullName>
    </recommendedName>
</protein>
<gene>
    <name evidence="5" type="ORF">R1flu_019933</name>
</gene>
<dbReference type="PANTHER" id="PTHR46344">
    <property type="entry name" value="OS02G0202900 PROTEIN"/>
    <property type="match status" value="1"/>
</dbReference>
<keyword evidence="2" id="KW-0677">Repeat</keyword>
<evidence type="ECO:0000256" key="2">
    <source>
        <dbReference type="ARBA" id="ARBA00022737"/>
    </source>
</evidence>
<dbReference type="SMART" id="SM00612">
    <property type="entry name" value="Kelch"/>
    <property type="match status" value="2"/>
</dbReference>
<dbReference type="InterPro" id="IPR001810">
    <property type="entry name" value="F-box_dom"/>
</dbReference>
<dbReference type="InterPro" id="IPR015915">
    <property type="entry name" value="Kelch-typ_b-propeller"/>
</dbReference>
<evidence type="ECO:0000313" key="6">
    <source>
        <dbReference type="Proteomes" id="UP001605036"/>
    </source>
</evidence>
<dbReference type="Proteomes" id="UP001605036">
    <property type="component" value="Unassembled WGS sequence"/>
</dbReference>
<keyword evidence="3" id="KW-0472">Membrane</keyword>
<evidence type="ECO:0000259" key="4">
    <source>
        <dbReference type="Pfam" id="PF00646"/>
    </source>
</evidence>
<reference evidence="5 6" key="1">
    <citation type="submission" date="2024-09" db="EMBL/GenBank/DDBJ databases">
        <title>Chromosome-scale assembly of Riccia fluitans.</title>
        <authorList>
            <person name="Paukszto L."/>
            <person name="Sawicki J."/>
            <person name="Karawczyk K."/>
            <person name="Piernik-Szablinska J."/>
            <person name="Szczecinska M."/>
            <person name="Mazdziarz M."/>
        </authorList>
    </citation>
    <scope>NUCLEOTIDE SEQUENCE [LARGE SCALE GENOMIC DNA]</scope>
    <source>
        <strain evidence="5">Rf_01</strain>
        <tissue evidence="5">Aerial parts of the thallus</tissue>
    </source>
</reference>
<feature type="transmembrane region" description="Helical" evidence="3">
    <location>
        <begin position="20"/>
        <end position="46"/>
    </location>
</feature>
<keyword evidence="1" id="KW-0880">Kelch repeat</keyword>